<dbReference type="PANTHER" id="PTHR40056">
    <property type="entry name" value="HYPOTHETICAL CYTOSOLIC PROTEIN"/>
    <property type="match status" value="1"/>
</dbReference>
<keyword evidence="2" id="KW-1185">Reference proteome</keyword>
<evidence type="ECO:0000313" key="2">
    <source>
        <dbReference type="Proteomes" id="UP000307756"/>
    </source>
</evidence>
<dbReference type="OrthoDB" id="3191472at2"/>
<dbReference type="Pfam" id="PF08876">
    <property type="entry name" value="DUF1836"/>
    <property type="match status" value="1"/>
</dbReference>
<sequence>MEKLEKFIESLNLQNQISLIDVPEIDLYMDQVIQLFENKFKDSIRNDDEKILTKTMINNYAKSKLFFPIKNKKYSKEHLLLISLIYQLKGALSIHDIKETFKGINRMMAEDESFKLDRFYSSYLELCNSNVANFKEDIKERVKEANSEVMDLETNEPEYLEKVLLISSLVNVSNLYRRAAEQLVDEIIEIEDGRKEKN</sequence>
<comment type="caution">
    <text evidence="1">The sequence shown here is derived from an EMBL/GenBank/DDBJ whole genome shotgun (WGS) entry which is preliminary data.</text>
</comment>
<dbReference type="RefSeq" id="WP_136829113.1">
    <property type="nucleotide sequence ID" value="NZ_SWBM01000001.1"/>
</dbReference>
<reference evidence="1 2" key="1">
    <citation type="journal article" date="2011" name="J. Microbiol.">
        <title>Bacillus kyonggiensis sp. nov., isolated from soil of a lettuce field.</title>
        <authorList>
            <person name="Dong K."/>
            <person name="Lee S."/>
        </authorList>
    </citation>
    <scope>NUCLEOTIDE SEQUENCE [LARGE SCALE GENOMIC DNA]</scope>
    <source>
        <strain evidence="1 2">NB22</strain>
    </source>
</reference>
<dbReference type="EMBL" id="SWBM01000001">
    <property type="protein sequence ID" value="TKC18401.1"/>
    <property type="molecule type" value="Genomic_DNA"/>
</dbReference>
<dbReference type="PANTHER" id="PTHR40056:SF1">
    <property type="entry name" value="DUF1836 DOMAIN-CONTAINING PROTEIN"/>
    <property type="match status" value="1"/>
</dbReference>
<dbReference type="InterPro" id="IPR014975">
    <property type="entry name" value="DUF1836"/>
</dbReference>
<dbReference type="AlphaFoldDB" id="A0A4U1D7D8"/>
<protein>
    <submittedName>
        <fullName evidence="1">DUF1836 domain-containing protein</fullName>
    </submittedName>
</protein>
<evidence type="ECO:0000313" key="1">
    <source>
        <dbReference type="EMBL" id="TKC18401.1"/>
    </source>
</evidence>
<name>A0A4U1D7D8_9BACI</name>
<proteinExistence type="predicted"/>
<gene>
    <name evidence="1" type="ORF">FA727_02300</name>
</gene>
<accession>A0A4U1D7D8</accession>
<dbReference type="Proteomes" id="UP000307756">
    <property type="component" value="Unassembled WGS sequence"/>
</dbReference>
<organism evidence="1 2">
    <name type="scientific">Robertmurraya kyonggiensis</name>
    <dbReference type="NCBI Taxonomy" id="1037680"/>
    <lineage>
        <taxon>Bacteria</taxon>
        <taxon>Bacillati</taxon>
        <taxon>Bacillota</taxon>
        <taxon>Bacilli</taxon>
        <taxon>Bacillales</taxon>
        <taxon>Bacillaceae</taxon>
        <taxon>Robertmurraya</taxon>
    </lineage>
</organism>